<keyword evidence="4" id="KW-1185">Reference proteome</keyword>
<dbReference type="EMBL" id="VFOS01000001">
    <property type="protein sequence ID" value="TQL63740.1"/>
    <property type="molecule type" value="Genomic_DNA"/>
</dbReference>
<evidence type="ECO:0000256" key="2">
    <source>
        <dbReference type="SAM" id="Phobius"/>
    </source>
</evidence>
<evidence type="ECO:0000313" key="3">
    <source>
        <dbReference type="EMBL" id="TQL63740.1"/>
    </source>
</evidence>
<comment type="caution">
    <text evidence="3">The sequence shown here is derived from an EMBL/GenBank/DDBJ whole genome shotgun (WGS) entry which is preliminary data.</text>
</comment>
<accession>A0A542ZU65</accession>
<gene>
    <name evidence="3" type="ORF">FB461_0213</name>
</gene>
<keyword evidence="2" id="KW-1133">Transmembrane helix</keyword>
<organism evidence="3 4">
    <name type="scientific">Rarobacter faecitabidus</name>
    <dbReference type="NCBI Taxonomy" id="13243"/>
    <lineage>
        <taxon>Bacteria</taxon>
        <taxon>Bacillati</taxon>
        <taxon>Actinomycetota</taxon>
        <taxon>Actinomycetes</taxon>
        <taxon>Micrococcales</taxon>
        <taxon>Rarobacteraceae</taxon>
        <taxon>Rarobacter</taxon>
    </lineage>
</organism>
<dbReference type="Proteomes" id="UP000315389">
    <property type="component" value="Unassembled WGS sequence"/>
</dbReference>
<reference evidence="3 4" key="1">
    <citation type="submission" date="2019-06" db="EMBL/GenBank/DDBJ databases">
        <title>Sequencing the genomes of 1000 actinobacteria strains.</title>
        <authorList>
            <person name="Klenk H.-P."/>
        </authorList>
    </citation>
    <scope>NUCLEOTIDE SEQUENCE [LARGE SCALE GENOMIC DNA]</scope>
    <source>
        <strain evidence="3 4">DSM 4813</strain>
    </source>
</reference>
<evidence type="ECO:0000313" key="4">
    <source>
        <dbReference type="Proteomes" id="UP000315389"/>
    </source>
</evidence>
<feature type="compositionally biased region" description="Basic and acidic residues" evidence="1">
    <location>
        <begin position="189"/>
        <end position="198"/>
    </location>
</feature>
<feature type="transmembrane region" description="Helical" evidence="2">
    <location>
        <begin position="12"/>
        <end position="29"/>
    </location>
</feature>
<proteinExistence type="predicted"/>
<keyword evidence="2" id="KW-0812">Transmembrane</keyword>
<keyword evidence="2" id="KW-0472">Membrane</keyword>
<evidence type="ECO:0000256" key="1">
    <source>
        <dbReference type="SAM" id="MobiDB-lite"/>
    </source>
</evidence>
<dbReference type="AlphaFoldDB" id="A0A542ZU65"/>
<name>A0A542ZU65_RARFA</name>
<feature type="region of interest" description="Disordered" evidence="1">
    <location>
        <begin position="185"/>
        <end position="204"/>
    </location>
</feature>
<protein>
    <submittedName>
        <fullName evidence="3">Uncharacterized protein</fullName>
    </submittedName>
</protein>
<sequence length="204" mass="22055">MATIGRTAQRWSAIALTFALAVVATWYAFNLLSDSDPGEQVQISAPVLYESLQDVVEATDATLVVKAISEPRQEVDFGLDGKPDHADDEGLPVEVVDVEILEVLSGDVEVGSTLTFIQPRTGSQDEDFSDSDRLNLDGENLILAYEIPNHPLGNGKSTWYAPGKGQGIFDVDASDEVSVRDQGVFPETFGRDGSKEIPLDEIAE</sequence>